<dbReference type="PANTHER" id="PTHR11632">
    <property type="entry name" value="SUCCINATE DEHYDROGENASE 2 FLAVOPROTEIN SUBUNIT"/>
    <property type="match status" value="1"/>
</dbReference>
<accession>A0A381VM83</accession>
<evidence type="ECO:0000313" key="5">
    <source>
        <dbReference type="EMBL" id="SVA41171.1"/>
    </source>
</evidence>
<dbReference type="PANTHER" id="PTHR11632:SF51">
    <property type="entry name" value="SUCCINATE DEHYDROGENASE [UBIQUINONE] FLAVOPROTEIN SUBUNIT, MITOCHONDRIAL"/>
    <property type="match status" value="1"/>
</dbReference>
<gene>
    <name evidence="5" type="ORF">METZ01_LOCUS94025</name>
</gene>
<dbReference type="GO" id="GO:0016491">
    <property type="term" value="F:oxidoreductase activity"/>
    <property type="evidence" value="ECO:0007669"/>
    <property type="project" value="UniProtKB-KW"/>
</dbReference>
<evidence type="ECO:0000256" key="1">
    <source>
        <dbReference type="ARBA" id="ARBA00022630"/>
    </source>
</evidence>
<feature type="domain" description="Fumarate reductase/succinate dehydrogenase flavoprotein-like C-terminal" evidence="4">
    <location>
        <begin position="453"/>
        <end position="555"/>
    </location>
</feature>
<sequence>MTKMHSTGLKSDVIVVGGGGAGMRAAIAAAEAGATVTLLTKGQAARSGATTMACPSYQAAFAMEDERDSVDIAFEDTCYEGRYLGDENLIKALTDESTDRAMDLCSYGMKFRRNDRGNFLQVMHPGHSYERNLVILGDGQAMAAGLRRELLKQDNIRLVEDVVATRLLKDNDRMAGLVALDMRGGQPAVFAAPSVILATGGYPELWRWTDTEPGLTGEGVLLAYEAGADLVDLEMMLFYPTGLCWPSEVEGTLVQYEGLLTEQYCDGRMLNGRGEPFLPETKRLPVRDVMMKLMFREIEEGRGTPHGGVYIDLSKSPRSPDEVTAILHRLDSLPYNELKDLGINVLEQPIEVMPVTHYTLGGARVNEWAETTVPGLYAAGEVGGNVHGANRTSGNALAETQVFGQRAGLRAAQYALGRQSPAIDEALVSEESKRIYSFREERPNGIRPIEFKRKIKAVMHEHVHYRRHAGGLTTAIEMLRDLRAEELEFVQATAGSEIYNYEWEEVLEVHAMVQLAELVAASALAREESRGHHWRTDFPEMRSDWEKHTLVRRIDETTYNVTELPIVRLKDRRNERRAADPLLLEAGVLEGYRTP</sequence>
<dbReference type="InterPro" id="IPR037099">
    <property type="entry name" value="Fum_R/Succ_DH_flav-like_C_sf"/>
</dbReference>
<dbReference type="InterPro" id="IPR030664">
    <property type="entry name" value="SdhA/FrdA/AprA"/>
</dbReference>
<protein>
    <recommendedName>
        <fullName evidence="6">FAD-dependent oxidoreductase 2 FAD binding domain-containing protein</fullName>
    </recommendedName>
</protein>
<dbReference type="PRINTS" id="PR00411">
    <property type="entry name" value="PNDRDTASEI"/>
</dbReference>
<dbReference type="EMBL" id="UINC01009176">
    <property type="protein sequence ID" value="SVA41171.1"/>
    <property type="molecule type" value="Genomic_DNA"/>
</dbReference>
<evidence type="ECO:0000259" key="4">
    <source>
        <dbReference type="Pfam" id="PF02910"/>
    </source>
</evidence>
<organism evidence="5">
    <name type="scientific">marine metagenome</name>
    <dbReference type="NCBI Taxonomy" id="408172"/>
    <lineage>
        <taxon>unclassified sequences</taxon>
        <taxon>metagenomes</taxon>
        <taxon>ecological metagenomes</taxon>
    </lineage>
</organism>
<keyword evidence="2" id="KW-0560">Oxidoreductase</keyword>
<dbReference type="SUPFAM" id="SSF56425">
    <property type="entry name" value="Succinate dehydrogenase/fumarate reductase flavoprotein, catalytic domain"/>
    <property type="match status" value="1"/>
</dbReference>
<feature type="domain" description="FAD-dependent oxidoreductase 2 FAD-binding" evidence="3">
    <location>
        <begin position="12"/>
        <end position="397"/>
    </location>
</feature>
<dbReference type="InterPro" id="IPR036188">
    <property type="entry name" value="FAD/NAD-bd_sf"/>
</dbReference>
<dbReference type="PIRSF" id="PIRSF000171">
    <property type="entry name" value="SDHA_APRA_LASPO"/>
    <property type="match status" value="1"/>
</dbReference>
<evidence type="ECO:0000259" key="3">
    <source>
        <dbReference type="Pfam" id="PF00890"/>
    </source>
</evidence>
<dbReference type="InterPro" id="IPR015939">
    <property type="entry name" value="Fum_Rdtase/Succ_DH_flav-like_C"/>
</dbReference>
<dbReference type="AlphaFoldDB" id="A0A381VM83"/>
<dbReference type="PRINTS" id="PR00368">
    <property type="entry name" value="FADPNR"/>
</dbReference>
<evidence type="ECO:0008006" key="6">
    <source>
        <dbReference type="Google" id="ProtNLM"/>
    </source>
</evidence>
<proteinExistence type="predicted"/>
<dbReference type="Gene3D" id="1.20.58.100">
    <property type="entry name" value="Fumarate reductase/succinate dehydrogenase flavoprotein-like, C-terminal domain"/>
    <property type="match status" value="1"/>
</dbReference>
<dbReference type="Gene3D" id="3.90.700.10">
    <property type="entry name" value="Succinate dehydrogenase/fumarate reductase flavoprotein, catalytic domain"/>
    <property type="match status" value="1"/>
</dbReference>
<dbReference type="Pfam" id="PF02910">
    <property type="entry name" value="Succ_DH_flav_C"/>
    <property type="match status" value="1"/>
</dbReference>
<dbReference type="InterPro" id="IPR003953">
    <property type="entry name" value="FAD-dep_OxRdtase_2_FAD-bd"/>
</dbReference>
<dbReference type="InterPro" id="IPR027477">
    <property type="entry name" value="Succ_DH/fumarate_Rdtase_cat_sf"/>
</dbReference>
<dbReference type="Pfam" id="PF00890">
    <property type="entry name" value="FAD_binding_2"/>
    <property type="match status" value="1"/>
</dbReference>
<dbReference type="SUPFAM" id="SSF51905">
    <property type="entry name" value="FAD/NAD(P)-binding domain"/>
    <property type="match status" value="1"/>
</dbReference>
<name>A0A381VM83_9ZZZZ</name>
<reference evidence="5" key="1">
    <citation type="submission" date="2018-05" db="EMBL/GenBank/DDBJ databases">
        <authorList>
            <person name="Lanie J.A."/>
            <person name="Ng W.-L."/>
            <person name="Kazmierczak K.M."/>
            <person name="Andrzejewski T.M."/>
            <person name="Davidsen T.M."/>
            <person name="Wayne K.J."/>
            <person name="Tettelin H."/>
            <person name="Glass J.I."/>
            <person name="Rusch D."/>
            <person name="Podicherti R."/>
            <person name="Tsui H.-C.T."/>
            <person name="Winkler M.E."/>
        </authorList>
    </citation>
    <scope>NUCLEOTIDE SEQUENCE</scope>
</reference>
<dbReference type="Gene3D" id="3.50.50.60">
    <property type="entry name" value="FAD/NAD(P)-binding domain"/>
    <property type="match status" value="1"/>
</dbReference>
<dbReference type="SUPFAM" id="SSF46977">
    <property type="entry name" value="Succinate dehydrogenase/fumarate reductase flavoprotein C-terminal domain"/>
    <property type="match status" value="1"/>
</dbReference>
<evidence type="ECO:0000256" key="2">
    <source>
        <dbReference type="ARBA" id="ARBA00023002"/>
    </source>
</evidence>
<keyword evidence="1" id="KW-0285">Flavoprotein</keyword>